<dbReference type="InterPro" id="IPR018060">
    <property type="entry name" value="HTH_AraC"/>
</dbReference>
<proteinExistence type="predicted"/>
<dbReference type="Pfam" id="PF02311">
    <property type="entry name" value="AraC_binding"/>
    <property type="match status" value="1"/>
</dbReference>
<keyword evidence="2" id="KW-0238">DNA-binding</keyword>
<sequence length="295" mass="33300">MNLPPINIGNIDIKLAFGGFVLNVLYVKFGYFHTSMREHSHSYGSYELHYIPSGQGILVAEGKRYPLTPGTLFMTGPNVAHEQIPDHSDPMAEYCVFLEVLPGDSQPAASKYSTNKENLLSELLVNTPFWIGLDNENMMALFEMLADELSAKRIGFHHMATNILEMIITRMVRQYTKHSSSLLDVPVKTLDDSRMLTIENCFLNEYHSITLGQLADRLGLSTRQTERTVQKQYGVSFKDKKQQSRMGAAAQLLTTTDMTISAIAAEIGFATLEQFSHSFKQYHGMTATQYRSRRK</sequence>
<dbReference type="PROSITE" id="PS01124">
    <property type="entry name" value="HTH_ARAC_FAMILY_2"/>
    <property type="match status" value="1"/>
</dbReference>
<dbReference type="EMBL" id="JAUSSU010000007">
    <property type="protein sequence ID" value="MDQ0114237.1"/>
    <property type="molecule type" value="Genomic_DNA"/>
</dbReference>
<dbReference type="Proteomes" id="UP001229346">
    <property type="component" value="Unassembled WGS sequence"/>
</dbReference>
<dbReference type="PANTHER" id="PTHR43280">
    <property type="entry name" value="ARAC-FAMILY TRANSCRIPTIONAL REGULATOR"/>
    <property type="match status" value="1"/>
</dbReference>
<evidence type="ECO:0000313" key="6">
    <source>
        <dbReference type="Proteomes" id="UP001229346"/>
    </source>
</evidence>
<dbReference type="SUPFAM" id="SSF46689">
    <property type="entry name" value="Homeodomain-like"/>
    <property type="match status" value="1"/>
</dbReference>
<name>A0ABT9U4R1_PAEHA</name>
<dbReference type="PANTHER" id="PTHR43280:SF2">
    <property type="entry name" value="HTH-TYPE TRANSCRIPTIONAL REGULATOR EXSA"/>
    <property type="match status" value="1"/>
</dbReference>
<gene>
    <name evidence="5" type="ORF">J2T15_003692</name>
</gene>
<dbReference type="Pfam" id="PF12833">
    <property type="entry name" value="HTH_18"/>
    <property type="match status" value="1"/>
</dbReference>
<dbReference type="Gene3D" id="2.60.120.10">
    <property type="entry name" value="Jelly Rolls"/>
    <property type="match status" value="1"/>
</dbReference>
<keyword evidence="1" id="KW-0805">Transcription regulation</keyword>
<keyword evidence="3" id="KW-0804">Transcription</keyword>
<keyword evidence="6" id="KW-1185">Reference proteome</keyword>
<dbReference type="Gene3D" id="1.10.10.60">
    <property type="entry name" value="Homeodomain-like"/>
    <property type="match status" value="2"/>
</dbReference>
<reference evidence="5 6" key="1">
    <citation type="submission" date="2023-07" db="EMBL/GenBank/DDBJ databases">
        <title>Sorghum-associated microbial communities from plants grown in Nebraska, USA.</title>
        <authorList>
            <person name="Schachtman D."/>
        </authorList>
    </citation>
    <scope>NUCLEOTIDE SEQUENCE [LARGE SCALE GENOMIC DNA]</scope>
    <source>
        <strain evidence="5 6">CC482</strain>
    </source>
</reference>
<dbReference type="SUPFAM" id="SSF51215">
    <property type="entry name" value="Regulatory protein AraC"/>
    <property type="match status" value="1"/>
</dbReference>
<dbReference type="SMART" id="SM00342">
    <property type="entry name" value="HTH_ARAC"/>
    <property type="match status" value="1"/>
</dbReference>
<evidence type="ECO:0000313" key="5">
    <source>
        <dbReference type="EMBL" id="MDQ0114237.1"/>
    </source>
</evidence>
<feature type="domain" description="HTH araC/xylS-type" evidence="4">
    <location>
        <begin position="192"/>
        <end position="293"/>
    </location>
</feature>
<evidence type="ECO:0000256" key="1">
    <source>
        <dbReference type="ARBA" id="ARBA00023015"/>
    </source>
</evidence>
<organism evidence="5 6">
    <name type="scientific">Paenibacillus harenae</name>
    <dbReference type="NCBI Taxonomy" id="306543"/>
    <lineage>
        <taxon>Bacteria</taxon>
        <taxon>Bacillati</taxon>
        <taxon>Bacillota</taxon>
        <taxon>Bacilli</taxon>
        <taxon>Bacillales</taxon>
        <taxon>Paenibacillaceae</taxon>
        <taxon>Paenibacillus</taxon>
    </lineage>
</organism>
<dbReference type="InterPro" id="IPR037923">
    <property type="entry name" value="HTH-like"/>
</dbReference>
<dbReference type="InterPro" id="IPR009057">
    <property type="entry name" value="Homeodomain-like_sf"/>
</dbReference>
<dbReference type="InterPro" id="IPR014710">
    <property type="entry name" value="RmlC-like_jellyroll"/>
</dbReference>
<dbReference type="InterPro" id="IPR003313">
    <property type="entry name" value="AraC-bd"/>
</dbReference>
<comment type="caution">
    <text evidence="5">The sequence shown here is derived from an EMBL/GenBank/DDBJ whole genome shotgun (WGS) entry which is preliminary data.</text>
</comment>
<protein>
    <submittedName>
        <fullName evidence="5">AraC-like DNA-binding protein/quercetin dioxygenase-like cupin family protein</fullName>
    </submittedName>
</protein>
<accession>A0ABT9U4R1</accession>
<evidence type="ECO:0000256" key="2">
    <source>
        <dbReference type="ARBA" id="ARBA00023125"/>
    </source>
</evidence>
<evidence type="ECO:0000259" key="4">
    <source>
        <dbReference type="PROSITE" id="PS01124"/>
    </source>
</evidence>
<dbReference type="InterPro" id="IPR018062">
    <property type="entry name" value="HTH_AraC-typ_CS"/>
</dbReference>
<evidence type="ECO:0000256" key="3">
    <source>
        <dbReference type="ARBA" id="ARBA00023163"/>
    </source>
</evidence>
<dbReference type="RefSeq" id="WP_307205562.1">
    <property type="nucleotide sequence ID" value="NZ_JAUSSU010000007.1"/>
</dbReference>
<dbReference type="PROSITE" id="PS00041">
    <property type="entry name" value="HTH_ARAC_FAMILY_1"/>
    <property type="match status" value="1"/>
</dbReference>